<dbReference type="Proteomes" id="UP000177069">
    <property type="component" value="Unassembled WGS sequence"/>
</dbReference>
<keyword evidence="2" id="KW-0812">Transmembrane</keyword>
<reference evidence="4 5" key="1">
    <citation type="journal article" date="2016" name="Nat. Commun.">
        <title>Thousands of microbial genomes shed light on interconnected biogeochemical processes in an aquifer system.</title>
        <authorList>
            <person name="Anantharaman K."/>
            <person name="Brown C.T."/>
            <person name="Hug L.A."/>
            <person name="Sharon I."/>
            <person name="Castelle C.J."/>
            <person name="Probst A.J."/>
            <person name="Thomas B.C."/>
            <person name="Singh A."/>
            <person name="Wilkins M.J."/>
            <person name="Karaoz U."/>
            <person name="Brodie E.L."/>
            <person name="Williams K.H."/>
            <person name="Hubbard S.S."/>
            <person name="Banfield J.F."/>
        </authorList>
    </citation>
    <scope>NUCLEOTIDE SEQUENCE [LARGE SCALE GENOMIC DNA]</scope>
</reference>
<gene>
    <name evidence="4" type="ORF">A2696_00500</name>
</gene>
<feature type="transmembrane region" description="Helical" evidence="2">
    <location>
        <begin position="34"/>
        <end position="55"/>
    </location>
</feature>
<feature type="compositionally biased region" description="Polar residues" evidence="1">
    <location>
        <begin position="70"/>
        <end position="107"/>
    </location>
</feature>
<feature type="region of interest" description="Disordered" evidence="1">
    <location>
        <begin position="70"/>
        <end position="109"/>
    </location>
</feature>
<evidence type="ECO:0000256" key="1">
    <source>
        <dbReference type="SAM" id="MobiDB-lite"/>
    </source>
</evidence>
<accession>A0A1F5FZ83</accession>
<keyword evidence="2" id="KW-1133">Transmembrane helix</keyword>
<evidence type="ECO:0000313" key="4">
    <source>
        <dbReference type="EMBL" id="OGD84933.1"/>
    </source>
</evidence>
<dbReference type="EMBL" id="MFBA01000045">
    <property type="protein sequence ID" value="OGD84933.1"/>
    <property type="molecule type" value="Genomic_DNA"/>
</dbReference>
<organism evidence="4 5">
    <name type="scientific">Candidatus Curtissbacteria bacterium RIFCSPHIGHO2_01_FULL_41_13</name>
    <dbReference type="NCBI Taxonomy" id="1797745"/>
    <lineage>
        <taxon>Bacteria</taxon>
        <taxon>Candidatus Curtissiibacteriota</taxon>
    </lineage>
</organism>
<dbReference type="AlphaFoldDB" id="A0A1F5FZ83"/>
<evidence type="ECO:0000256" key="2">
    <source>
        <dbReference type="SAM" id="Phobius"/>
    </source>
</evidence>
<comment type="caution">
    <text evidence="4">The sequence shown here is derived from an EMBL/GenBank/DDBJ whole genome shotgun (WGS) entry which is preliminary data.</text>
</comment>
<keyword evidence="2" id="KW-0472">Membrane</keyword>
<evidence type="ECO:0000259" key="3">
    <source>
        <dbReference type="Pfam" id="PF10648"/>
    </source>
</evidence>
<evidence type="ECO:0000313" key="5">
    <source>
        <dbReference type="Proteomes" id="UP000177069"/>
    </source>
</evidence>
<sequence length="206" mass="22017">MQVFAKIAGSDIICKVNSPALRILKTRMNNLSNIKIAILLIIVFVLAISAGFYFYQKQIIQKGQILEQPSSSPTANFPSSASPTPQIQGTKTAPNSQPETGTNTQDVKNIGISVTSPQTSTIISSPVLVVGRANVFEGKVIILVKDSNGNLLGQGNATACMGYDACPFEATVYFNQPSTSTGTIEVYNPSGVDGSPKYLQQILIRF</sequence>
<dbReference type="Pfam" id="PF10648">
    <property type="entry name" value="Gmad2"/>
    <property type="match status" value="1"/>
</dbReference>
<protein>
    <recommendedName>
        <fullName evidence="3">Bacterial spore germination immunoglobulin-like domain-containing protein</fullName>
    </recommendedName>
</protein>
<proteinExistence type="predicted"/>
<feature type="domain" description="Bacterial spore germination immunoglobulin-like" evidence="3">
    <location>
        <begin position="112"/>
        <end position="195"/>
    </location>
</feature>
<name>A0A1F5FZ83_9BACT</name>
<dbReference type="InterPro" id="IPR018911">
    <property type="entry name" value="Gmad2_Ig-like_dom"/>
</dbReference>